<evidence type="ECO:0000313" key="5">
    <source>
        <dbReference type="WBParaSite" id="sdigi.contig5.g662.t1"/>
    </source>
</evidence>
<feature type="region of interest" description="Disordered" evidence="1">
    <location>
        <begin position="647"/>
        <end position="719"/>
    </location>
</feature>
<protein>
    <submittedName>
        <fullName evidence="5">Uncharacterized protein</fullName>
    </submittedName>
</protein>
<proteinExistence type="predicted"/>
<accession>A0A915PZN2</accession>
<feature type="signal peptide" evidence="3">
    <location>
        <begin position="1"/>
        <end position="20"/>
    </location>
</feature>
<name>A0A915PZN2_9BILA</name>
<dbReference type="Proteomes" id="UP000887581">
    <property type="component" value="Unplaced"/>
</dbReference>
<evidence type="ECO:0000256" key="2">
    <source>
        <dbReference type="SAM" id="Phobius"/>
    </source>
</evidence>
<feature type="transmembrane region" description="Helical" evidence="2">
    <location>
        <begin position="274"/>
        <end position="296"/>
    </location>
</feature>
<keyword evidence="3" id="KW-0732">Signal</keyword>
<keyword evidence="4" id="KW-1185">Reference proteome</keyword>
<feature type="compositionally biased region" description="Polar residues" evidence="1">
    <location>
        <begin position="676"/>
        <end position="685"/>
    </location>
</feature>
<feature type="compositionally biased region" description="Polar residues" evidence="1">
    <location>
        <begin position="706"/>
        <end position="719"/>
    </location>
</feature>
<evidence type="ECO:0000256" key="3">
    <source>
        <dbReference type="SAM" id="SignalP"/>
    </source>
</evidence>
<evidence type="ECO:0000313" key="4">
    <source>
        <dbReference type="Proteomes" id="UP000887581"/>
    </source>
</evidence>
<feature type="chain" id="PRO_5036811244" evidence="3">
    <location>
        <begin position="21"/>
        <end position="719"/>
    </location>
</feature>
<keyword evidence="2" id="KW-0812">Transmembrane</keyword>
<sequence length="719" mass="81154">MLLLTLLSTVLCDTLPVTVAVPPDTLLQLSSSPPPAPYHSIRSVDSAINATSAIILNDLLCNDDSEFVCVCQHNAGNLLKHYVLCNQLIESAECHKKKISPFSSISSELFERLRHRRNSAVENRRVDVRLNELPVIEMNIRRINLSARLHTNETYESYFKRRVAAIVSNYCEQQADECMATTLRLKKENVVLLSIKPNNLQSTVIGFVITKSQRRSTLSPTTILDSTKVKYVLSAQLAALSRVLGGVRIEQVETAIMTKYRDGNSAEATQQDNLGLLIILSVVATFLTITYAVAAVRVCRGCYAKRQAKKNTSKLNKASEKRNYGTCTGPYQNEVCMNYETRNIIKNQENNPTNSSSQGTGVMDIYQMRRMFQCDPSQLPAEESSILPQSSNDFLIIYASKSVRGVKSEICDPISENVVHQLQKTEIKKENFAFSQENNEASKENKTTIEVPQKYNKISARKAKTASQSPNYESRSISFFLQPEYEFFKQQVKLPAFSWNQAMTEESLQAIKKQLEPTSDLIDSNLNGSTTNEQFESTWNQSTIGDESAWLLNKTPTGKPHTLTSSFPELLFNPSNHYREEIITSELHPENQKNGSRVITGRTDWERITDQPRHLQRQESSSFFPGEVRPTPDIGFIQKSRAIHQLDDWSSESGTDDDEGDVYHKLSEAEEDIETTRSLESATTSRTEEYKNLPKREGPKIHRNENNNFGVHSSTYATQ</sequence>
<organism evidence="4 5">
    <name type="scientific">Setaria digitata</name>
    <dbReference type="NCBI Taxonomy" id="48799"/>
    <lineage>
        <taxon>Eukaryota</taxon>
        <taxon>Metazoa</taxon>
        <taxon>Ecdysozoa</taxon>
        <taxon>Nematoda</taxon>
        <taxon>Chromadorea</taxon>
        <taxon>Rhabditida</taxon>
        <taxon>Spirurina</taxon>
        <taxon>Spiruromorpha</taxon>
        <taxon>Filarioidea</taxon>
        <taxon>Setariidae</taxon>
        <taxon>Setaria</taxon>
    </lineage>
</organism>
<feature type="region of interest" description="Disordered" evidence="1">
    <location>
        <begin position="611"/>
        <end position="630"/>
    </location>
</feature>
<keyword evidence="2" id="KW-1133">Transmembrane helix</keyword>
<dbReference type="AlphaFoldDB" id="A0A915PZN2"/>
<reference evidence="5" key="1">
    <citation type="submission" date="2022-11" db="UniProtKB">
        <authorList>
            <consortium name="WormBaseParasite"/>
        </authorList>
    </citation>
    <scope>IDENTIFICATION</scope>
</reference>
<feature type="compositionally biased region" description="Basic and acidic residues" evidence="1">
    <location>
        <begin position="686"/>
        <end position="705"/>
    </location>
</feature>
<evidence type="ECO:0000256" key="1">
    <source>
        <dbReference type="SAM" id="MobiDB-lite"/>
    </source>
</evidence>
<dbReference type="WBParaSite" id="sdigi.contig5.g662.t1">
    <property type="protein sequence ID" value="sdigi.contig5.g662.t1"/>
    <property type="gene ID" value="sdigi.contig5.g662"/>
</dbReference>
<keyword evidence="2" id="KW-0472">Membrane</keyword>